<feature type="chain" id="PRO_5025360851" evidence="2">
    <location>
        <begin position="18"/>
        <end position="238"/>
    </location>
</feature>
<evidence type="ECO:0000256" key="1">
    <source>
        <dbReference type="SAM" id="MobiDB-lite"/>
    </source>
</evidence>
<dbReference type="AlphaFoldDB" id="A0A6A7C2X6"/>
<feature type="compositionally biased region" description="Basic and acidic residues" evidence="1">
    <location>
        <begin position="136"/>
        <end position="147"/>
    </location>
</feature>
<dbReference type="Proteomes" id="UP000799421">
    <property type="component" value="Unassembled WGS sequence"/>
</dbReference>
<keyword evidence="4" id="KW-1185">Reference proteome</keyword>
<feature type="signal peptide" evidence="2">
    <location>
        <begin position="1"/>
        <end position="17"/>
    </location>
</feature>
<evidence type="ECO:0000313" key="4">
    <source>
        <dbReference type="Proteomes" id="UP000799421"/>
    </source>
</evidence>
<evidence type="ECO:0000256" key="2">
    <source>
        <dbReference type="SAM" id="SignalP"/>
    </source>
</evidence>
<gene>
    <name evidence="3" type="ORF">K470DRAFT_264061</name>
</gene>
<protein>
    <submittedName>
        <fullName evidence="3">Uncharacterized protein</fullName>
    </submittedName>
</protein>
<feature type="region of interest" description="Disordered" evidence="1">
    <location>
        <begin position="127"/>
        <end position="154"/>
    </location>
</feature>
<proteinExistence type="predicted"/>
<evidence type="ECO:0000313" key="3">
    <source>
        <dbReference type="EMBL" id="KAF2861058.1"/>
    </source>
</evidence>
<accession>A0A6A7C2X6</accession>
<dbReference type="EMBL" id="MU005976">
    <property type="protein sequence ID" value="KAF2861058.1"/>
    <property type="molecule type" value="Genomic_DNA"/>
</dbReference>
<reference evidence="3" key="1">
    <citation type="journal article" date="2020" name="Stud. Mycol.">
        <title>101 Dothideomycetes genomes: a test case for predicting lifestyles and emergence of pathogens.</title>
        <authorList>
            <person name="Haridas S."/>
            <person name="Albert R."/>
            <person name="Binder M."/>
            <person name="Bloem J."/>
            <person name="Labutti K."/>
            <person name="Salamov A."/>
            <person name="Andreopoulos B."/>
            <person name="Baker S."/>
            <person name="Barry K."/>
            <person name="Bills G."/>
            <person name="Bluhm B."/>
            <person name="Cannon C."/>
            <person name="Castanera R."/>
            <person name="Culley D."/>
            <person name="Daum C."/>
            <person name="Ezra D."/>
            <person name="Gonzalez J."/>
            <person name="Henrissat B."/>
            <person name="Kuo A."/>
            <person name="Liang C."/>
            <person name="Lipzen A."/>
            <person name="Lutzoni F."/>
            <person name="Magnuson J."/>
            <person name="Mondo S."/>
            <person name="Nolan M."/>
            <person name="Ohm R."/>
            <person name="Pangilinan J."/>
            <person name="Park H.-J."/>
            <person name="Ramirez L."/>
            <person name="Alfaro M."/>
            <person name="Sun H."/>
            <person name="Tritt A."/>
            <person name="Yoshinaga Y."/>
            <person name="Zwiers L.-H."/>
            <person name="Turgeon B."/>
            <person name="Goodwin S."/>
            <person name="Spatafora J."/>
            <person name="Crous P."/>
            <person name="Grigoriev I."/>
        </authorList>
    </citation>
    <scope>NUCLEOTIDE SEQUENCE</scope>
    <source>
        <strain evidence="3">CBS 480.64</strain>
    </source>
</reference>
<keyword evidence="2" id="KW-0732">Signal</keyword>
<sequence length="238" mass="26301">MFHRLPALLLWLVLVSASPAVPAAEQPLESFIGNEEGHLFPAQQVYFRRGEPITTSIPSQPSSSTQETPLIIQAKRDVQLADEKESTGTTFRFRKGPLGRATAAVVTRLKRAEGGYAPVPRYIPPRGPFPKIPLPKTEKTGVVKRENQEDDQEEGKVLSYTFRRGPLGRATATVVTPSKRDVQAKTLSIRKTWLGWDTSAVTLDAEQPTPTTMEKVKVRKGALVKPAKREAERVTPLV</sequence>
<organism evidence="3 4">
    <name type="scientific">Piedraia hortae CBS 480.64</name>
    <dbReference type="NCBI Taxonomy" id="1314780"/>
    <lineage>
        <taxon>Eukaryota</taxon>
        <taxon>Fungi</taxon>
        <taxon>Dikarya</taxon>
        <taxon>Ascomycota</taxon>
        <taxon>Pezizomycotina</taxon>
        <taxon>Dothideomycetes</taxon>
        <taxon>Dothideomycetidae</taxon>
        <taxon>Capnodiales</taxon>
        <taxon>Piedraiaceae</taxon>
        <taxon>Piedraia</taxon>
    </lineage>
</organism>
<name>A0A6A7C2X6_9PEZI</name>